<evidence type="ECO:0000259" key="5">
    <source>
        <dbReference type="Pfam" id="PF02775"/>
    </source>
</evidence>
<dbReference type="InterPro" id="IPR011766">
    <property type="entry name" value="TPP_enzyme_TPP-bd"/>
</dbReference>
<dbReference type="Gene3D" id="3.40.50.1220">
    <property type="entry name" value="TPP-binding domain"/>
    <property type="match status" value="1"/>
</dbReference>
<dbReference type="InterPro" id="IPR000399">
    <property type="entry name" value="TPP-bd_CS"/>
</dbReference>
<dbReference type="PROSITE" id="PS00187">
    <property type="entry name" value="TPP_ENZYMES"/>
    <property type="match status" value="1"/>
</dbReference>
<dbReference type="InterPro" id="IPR047210">
    <property type="entry name" value="TPP_PYR_POXB-like"/>
</dbReference>
<evidence type="ECO:0000256" key="3">
    <source>
        <dbReference type="RuleBase" id="RU362132"/>
    </source>
</evidence>
<accession>A0A4V3DBB4</accession>
<dbReference type="Pfam" id="PF02776">
    <property type="entry name" value="TPP_enzyme_N"/>
    <property type="match status" value="1"/>
</dbReference>
<reference evidence="7 8" key="1">
    <citation type="submission" date="2019-03" db="EMBL/GenBank/DDBJ databases">
        <title>Genomic Encyclopedia of Type Strains, Phase IV (KMG-IV): sequencing the most valuable type-strain genomes for metagenomic binning, comparative biology and taxonomic classification.</title>
        <authorList>
            <person name="Goeker M."/>
        </authorList>
    </citation>
    <scope>NUCLEOTIDE SEQUENCE [LARGE SCALE GENOMIC DNA]</scope>
    <source>
        <strain evidence="7 8">DSM 45775</strain>
    </source>
</reference>
<keyword evidence="7" id="KW-0670">Pyruvate</keyword>
<dbReference type="CDD" id="cd07039">
    <property type="entry name" value="TPP_PYR_POX"/>
    <property type="match status" value="1"/>
</dbReference>
<dbReference type="AlphaFoldDB" id="A0A4V3DBB4"/>
<dbReference type="Pfam" id="PF02775">
    <property type="entry name" value="TPP_enzyme_C"/>
    <property type="match status" value="1"/>
</dbReference>
<feature type="domain" description="Thiamine pyrophosphate enzyme central" evidence="4">
    <location>
        <begin position="211"/>
        <end position="341"/>
    </location>
</feature>
<dbReference type="PANTHER" id="PTHR42981">
    <property type="entry name" value="PYRUVATE DEHYDROGENASE [UBIQUINONE]"/>
    <property type="match status" value="1"/>
</dbReference>
<protein>
    <submittedName>
        <fullName evidence="7">Pyruvate dehydrogenase (Quinone)</fullName>
    </submittedName>
</protein>
<dbReference type="InterPro" id="IPR012000">
    <property type="entry name" value="Thiamin_PyroP_enz_cen_dom"/>
</dbReference>
<dbReference type="OrthoDB" id="4959782at2"/>
<sequence length="613" mass="64752">MAAGHTGEPPGVSGPKNVAQHVLARLAEWGVHRYYGYPGDGIGGIFTALPERDDAEFVQVRHEETAAFAACADVKYGGSPIGCCVVTSGPGAVHALNGLYDAKLDHQPVVALVGHTAQTAQGGGYYQELDLGALLSDVTGYLAEVKDPSQVRHVVDRACRTALADRTVTAIILPSDVLEHDAVVDPPDAHGYYHTSAVPSSAITTPPESALDAAAAVLNAGEKVAILAGAGALGASTELTEVANALGAGMATALLGKGVVDERSPWITGAIGLLGTTASWHLMRECDTLLIVGSTMPYTEYYPAPGQARAVQIDVDGARCGIRYDTEVNLTGDAGATLAALLPRLAHHGDAWRAQVEHWTSAWDDYSRQRAHAHTSALNPELVVRELSDRLPDDALLAVDCGTATSWYARDVTLHGTQYGSLSGTLLSMGGGMPYAIAAKNAHPDRPVVALIGDGAMQMNGINELVTVQRYWQQWTDPRFVVLVLSNDDLSYVSWETRGMLGAPPDPQSQAVPDVPYAQWAMLLGLDGIELREREHIGAVWDRALAADRPFVVDAKVDKDIPLVPPHVTIQQALNTARSQLAGDSDALSIIANGVKETVGAKARSVLGLAPKE</sequence>
<keyword evidence="2 3" id="KW-0786">Thiamine pyrophosphate</keyword>
<dbReference type="GO" id="GO:0000287">
    <property type="term" value="F:magnesium ion binding"/>
    <property type="evidence" value="ECO:0007669"/>
    <property type="project" value="InterPro"/>
</dbReference>
<dbReference type="GO" id="GO:0030976">
    <property type="term" value="F:thiamine pyrophosphate binding"/>
    <property type="evidence" value="ECO:0007669"/>
    <property type="project" value="InterPro"/>
</dbReference>
<evidence type="ECO:0000259" key="4">
    <source>
        <dbReference type="Pfam" id="PF00205"/>
    </source>
</evidence>
<evidence type="ECO:0000259" key="6">
    <source>
        <dbReference type="Pfam" id="PF02776"/>
    </source>
</evidence>
<organism evidence="7 8">
    <name type="scientific">Actinomycetospora succinea</name>
    <dbReference type="NCBI Taxonomy" id="663603"/>
    <lineage>
        <taxon>Bacteria</taxon>
        <taxon>Bacillati</taxon>
        <taxon>Actinomycetota</taxon>
        <taxon>Actinomycetes</taxon>
        <taxon>Pseudonocardiales</taxon>
        <taxon>Pseudonocardiaceae</taxon>
        <taxon>Actinomycetospora</taxon>
    </lineage>
</organism>
<comment type="similarity">
    <text evidence="1 3">Belongs to the TPP enzyme family.</text>
</comment>
<dbReference type="RefSeq" id="WP_133825263.1">
    <property type="nucleotide sequence ID" value="NZ_SNYO01000001.1"/>
</dbReference>
<dbReference type="SUPFAM" id="SSF52467">
    <property type="entry name" value="DHS-like NAD/FAD-binding domain"/>
    <property type="match status" value="1"/>
</dbReference>
<name>A0A4V3DBB4_9PSEU</name>
<gene>
    <name evidence="7" type="ORF">EV188_1011230</name>
</gene>
<evidence type="ECO:0000256" key="1">
    <source>
        <dbReference type="ARBA" id="ARBA00007812"/>
    </source>
</evidence>
<feature type="domain" description="Thiamine pyrophosphate enzyme N-terminal TPP-binding" evidence="6">
    <location>
        <begin position="17"/>
        <end position="131"/>
    </location>
</feature>
<dbReference type="GO" id="GO:0003824">
    <property type="term" value="F:catalytic activity"/>
    <property type="evidence" value="ECO:0007669"/>
    <property type="project" value="InterPro"/>
</dbReference>
<dbReference type="NCBIfam" id="NF006129">
    <property type="entry name" value="PRK08273.1"/>
    <property type="match status" value="1"/>
</dbReference>
<dbReference type="SUPFAM" id="SSF52518">
    <property type="entry name" value="Thiamin diphosphate-binding fold (THDP-binding)"/>
    <property type="match status" value="2"/>
</dbReference>
<dbReference type="InterPro" id="IPR029035">
    <property type="entry name" value="DHS-like_NAD/FAD-binding_dom"/>
</dbReference>
<dbReference type="InterPro" id="IPR047211">
    <property type="entry name" value="POXB-like"/>
</dbReference>
<dbReference type="Gene3D" id="3.40.50.970">
    <property type="match status" value="2"/>
</dbReference>
<evidence type="ECO:0000313" key="7">
    <source>
        <dbReference type="EMBL" id="TDQ65978.1"/>
    </source>
</evidence>
<comment type="caution">
    <text evidence="7">The sequence shown here is derived from an EMBL/GenBank/DDBJ whole genome shotgun (WGS) entry which is preliminary data.</text>
</comment>
<dbReference type="EMBL" id="SNYO01000001">
    <property type="protein sequence ID" value="TDQ65978.1"/>
    <property type="molecule type" value="Genomic_DNA"/>
</dbReference>
<evidence type="ECO:0000313" key="8">
    <source>
        <dbReference type="Proteomes" id="UP000295705"/>
    </source>
</evidence>
<dbReference type="Proteomes" id="UP000295705">
    <property type="component" value="Unassembled WGS sequence"/>
</dbReference>
<dbReference type="Pfam" id="PF00205">
    <property type="entry name" value="TPP_enzyme_M"/>
    <property type="match status" value="1"/>
</dbReference>
<keyword evidence="8" id="KW-1185">Reference proteome</keyword>
<dbReference type="InterPro" id="IPR012001">
    <property type="entry name" value="Thiamin_PyroP_enz_TPP-bd_dom"/>
</dbReference>
<dbReference type="PANTHER" id="PTHR42981:SF2">
    <property type="entry name" value="PYRUVATE DEHYDROGENASE [UBIQUINONE]"/>
    <property type="match status" value="1"/>
</dbReference>
<dbReference type="InterPro" id="IPR029061">
    <property type="entry name" value="THDP-binding"/>
</dbReference>
<evidence type="ECO:0000256" key="2">
    <source>
        <dbReference type="ARBA" id="ARBA00023052"/>
    </source>
</evidence>
<feature type="domain" description="Thiamine pyrophosphate enzyme TPP-binding" evidence="5">
    <location>
        <begin position="400"/>
        <end position="554"/>
    </location>
</feature>
<proteinExistence type="inferred from homology"/>